<dbReference type="OrthoDB" id="423498at2759"/>
<name>A0A7U3SMV2_EPIFF</name>
<sequence length="158" mass="17224">MPARHLKPLRIAIATRAYRASPPTRHPYKDAQDRDSLKPRSAEQLKSGRDDDAAAAAKTAFRKGRNSPEEARDAASTEEGGDPLEVSGANQELSKPQGDEGGKNHGAGKESWLCLFKLAVTPSFKVDRMALRGICACLPYDFVIVMDHPPIDDEENLA</sequence>
<dbReference type="AlphaFoldDB" id="A0A7U3SMV2"/>
<accession>A0A7U3SMV2</accession>
<dbReference type="Proteomes" id="UP000594364">
    <property type="component" value="Chromosome 6"/>
</dbReference>
<reference evidence="2 3" key="1">
    <citation type="journal article" date="2018" name="PLoS Genet.">
        <title>Repeat elements organise 3D genome structure and mediate transcription in the filamentous fungus Epichloe festucae.</title>
        <authorList>
            <person name="Winter D.J."/>
            <person name="Ganley A.R.D."/>
            <person name="Young C.A."/>
            <person name="Liachko I."/>
            <person name="Schardl C.L."/>
            <person name="Dupont P.Y."/>
            <person name="Berry D."/>
            <person name="Ram A."/>
            <person name="Scott B."/>
            <person name="Cox M.P."/>
        </authorList>
    </citation>
    <scope>NUCLEOTIDE SEQUENCE [LARGE SCALE GENOMIC DNA]</scope>
    <source>
        <strain evidence="2 3">Fl1</strain>
    </source>
</reference>
<dbReference type="PANTHER" id="PTHR42090:SF1">
    <property type="match status" value="1"/>
</dbReference>
<feature type="compositionally biased region" description="Basic and acidic residues" evidence="1">
    <location>
        <begin position="66"/>
        <end position="75"/>
    </location>
</feature>
<dbReference type="PANTHER" id="PTHR42090">
    <property type="match status" value="1"/>
</dbReference>
<evidence type="ECO:0000313" key="2">
    <source>
        <dbReference type="EMBL" id="QPH16088.1"/>
    </source>
</evidence>
<feature type="region of interest" description="Disordered" evidence="1">
    <location>
        <begin position="1"/>
        <end position="106"/>
    </location>
</feature>
<gene>
    <name evidence="2" type="ORF">C2857_000636</name>
</gene>
<organism evidence="2 3">
    <name type="scientific">Epichloe festucae (strain Fl1)</name>
    <dbReference type="NCBI Taxonomy" id="877507"/>
    <lineage>
        <taxon>Eukaryota</taxon>
        <taxon>Fungi</taxon>
        <taxon>Dikarya</taxon>
        <taxon>Ascomycota</taxon>
        <taxon>Pezizomycotina</taxon>
        <taxon>Sordariomycetes</taxon>
        <taxon>Hypocreomycetidae</taxon>
        <taxon>Hypocreales</taxon>
        <taxon>Clavicipitaceae</taxon>
        <taxon>Epichloe</taxon>
    </lineage>
</organism>
<proteinExistence type="predicted"/>
<evidence type="ECO:0000313" key="3">
    <source>
        <dbReference type="Proteomes" id="UP000594364"/>
    </source>
</evidence>
<dbReference type="EMBL" id="CP031390">
    <property type="protein sequence ID" value="QPH16088.1"/>
    <property type="molecule type" value="Genomic_DNA"/>
</dbReference>
<evidence type="ECO:0000256" key="1">
    <source>
        <dbReference type="SAM" id="MobiDB-lite"/>
    </source>
</evidence>
<feature type="compositionally biased region" description="Basic and acidic residues" evidence="1">
    <location>
        <begin position="27"/>
        <end position="52"/>
    </location>
</feature>
<protein>
    <submittedName>
        <fullName evidence="2">Uncharacterized protein</fullName>
    </submittedName>
</protein>
<keyword evidence="3" id="KW-1185">Reference proteome</keyword>